<dbReference type="RefSeq" id="WP_281093244.1">
    <property type="nucleotide sequence ID" value="NZ_JARYZI010000002.1"/>
</dbReference>
<gene>
    <name evidence="2" type="ORF">QE109_04685</name>
</gene>
<feature type="transmembrane region" description="Helical" evidence="1">
    <location>
        <begin position="139"/>
        <end position="161"/>
    </location>
</feature>
<evidence type="ECO:0000256" key="1">
    <source>
        <dbReference type="SAM" id="Phobius"/>
    </source>
</evidence>
<keyword evidence="1" id="KW-1133">Transmembrane helix</keyword>
<protein>
    <submittedName>
        <fullName evidence="2">Uncharacterized protein</fullName>
    </submittedName>
</protein>
<organism evidence="2 3">
    <name type="scientific">Fusibacter bizertensis</name>
    <dbReference type="NCBI Taxonomy" id="1488331"/>
    <lineage>
        <taxon>Bacteria</taxon>
        <taxon>Bacillati</taxon>
        <taxon>Bacillota</taxon>
        <taxon>Clostridia</taxon>
        <taxon>Eubacteriales</taxon>
        <taxon>Eubacteriales Family XII. Incertae Sedis</taxon>
        <taxon>Fusibacter</taxon>
    </lineage>
</organism>
<sequence>MNQARLIRVRGIFPYILFILLAMLVTTLTGLTSDVSFANSAEPPALIIVVPGATDDLTVYIEGTSGLLEGRKVHYFTETQFMFYKNEIPSTDTHKITFKSKDQQFELSIEEGMNRYRSVYTIDTYRQTIIKGTTTGREAILVGARVGLTLIIEGAIFWLFWFRKRRSWLMFLLINLFTQGILNLWLGLQPMAQTYLILGLVFAEVFVLISELILFNLLIKEHTVARRNIYVALANFASLVLGGYLIAWLPI</sequence>
<evidence type="ECO:0000313" key="2">
    <source>
        <dbReference type="EMBL" id="MDH8677430.1"/>
    </source>
</evidence>
<feature type="transmembrane region" description="Helical" evidence="1">
    <location>
        <begin position="194"/>
        <end position="217"/>
    </location>
</feature>
<keyword evidence="3" id="KW-1185">Reference proteome</keyword>
<name>A0ABT6NAI8_9FIRM</name>
<accession>A0ABT6NAI8</accession>
<reference evidence="2 3" key="1">
    <citation type="submission" date="2023-04" db="EMBL/GenBank/DDBJ databases">
        <title>Fusibacter bizertensis strain WBS, isolated from littoral bottom sediments of the Arctic seas - biochemical and genomic analysis.</title>
        <authorList>
            <person name="Brioukhanov A.L."/>
        </authorList>
    </citation>
    <scope>NUCLEOTIDE SEQUENCE [LARGE SCALE GENOMIC DNA]</scope>
    <source>
        <strain evidence="2 3">WBS</strain>
    </source>
</reference>
<comment type="caution">
    <text evidence="2">The sequence shown here is derived from an EMBL/GenBank/DDBJ whole genome shotgun (WGS) entry which is preliminary data.</text>
</comment>
<keyword evidence="1" id="KW-0472">Membrane</keyword>
<feature type="transmembrane region" description="Helical" evidence="1">
    <location>
        <begin position="229"/>
        <end position="249"/>
    </location>
</feature>
<feature type="transmembrane region" description="Helical" evidence="1">
    <location>
        <begin position="168"/>
        <end position="188"/>
    </location>
</feature>
<keyword evidence="1" id="KW-0812">Transmembrane</keyword>
<feature type="transmembrane region" description="Helical" evidence="1">
    <location>
        <begin position="12"/>
        <end position="31"/>
    </location>
</feature>
<dbReference type="Proteomes" id="UP001158045">
    <property type="component" value="Unassembled WGS sequence"/>
</dbReference>
<evidence type="ECO:0000313" key="3">
    <source>
        <dbReference type="Proteomes" id="UP001158045"/>
    </source>
</evidence>
<proteinExistence type="predicted"/>
<dbReference type="EMBL" id="JARYZI010000002">
    <property type="protein sequence ID" value="MDH8677430.1"/>
    <property type="molecule type" value="Genomic_DNA"/>
</dbReference>